<accession>A0A7E4VKZ9</accession>
<evidence type="ECO:0000313" key="9">
    <source>
        <dbReference type="WBParaSite" id="Pan_g22141.t1"/>
    </source>
</evidence>
<reference evidence="9" key="2">
    <citation type="submission" date="2020-10" db="UniProtKB">
        <authorList>
            <consortium name="WormBaseParasite"/>
        </authorList>
    </citation>
    <scope>IDENTIFICATION</scope>
</reference>
<evidence type="ECO:0000256" key="6">
    <source>
        <dbReference type="ARBA" id="ARBA00023136"/>
    </source>
</evidence>
<dbReference type="Proteomes" id="UP000492821">
    <property type="component" value="Unassembled WGS sequence"/>
</dbReference>
<evidence type="ECO:0000256" key="1">
    <source>
        <dbReference type="ARBA" id="ARBA00004586"/>
    </source>
</evidence>
<dbReference type="WBParaSite" id="Pan_g22141.t1">
    <property type="protein sequence ID" value="Pan_g22141.t1"/>
    <property type="gene ID" value="Pan_g22141"/>
</dbReference>
<dbReference type="Pfam" id="PF04420">
    <property type="entry name" value="CHD5"/>
    <property type="match status" value="1"/>
</dbReference>
<keyword evidence="3 7" id="KW-0812">Transmembrane</keyword>
<evidence type="ECO:0000256" key="5">
    <source>
        <dbReference type="ARBA" id="ARBA00022989"/>
    </source>
</evidence>
<dbReference type="AlphaFoldDB" id="A0A7E4VKZ9"/>
<evidence type="ECO:0000256" key="7">
    <source>
        <dbReference type="SAM" id="Phobius"/>
    </source>
</evidence>
<name>A0A7E4VKZ9_PANRE</name>
<evidence type="ECO:0000256" key="2">
    <source>
        <dbReference type="ARBA" id="ARBA00010799"/>
    </source>
</evidence>
<feature type="transmembrane region" description="Helical" evidence="7">
    <location>
        <begin position="138"/>
        <end position="155"/>
    </location>
</feature>
<feature type="transmembrane region" description="Helical" evidence="7">
    <location>
        <begin position="167"/>
        <end position="186"/>
    </location>
</feature>
<dbReference type="GO" id="GO:0043529">
    <property type="term" value="C:GET complex"/>
    <property type="evidence" value="ECO:0007669"/>
    <property type="project" value="TreeGrafter"/>
</dbReference>
<dbReference type="PANTHER" id="PTHR42650:SF1">
    <property type="entry name" value="GUIDED ENTRY OF TAIL-ANCHORED PROTEINS FACTOR 1"/>
    <property type="match status" value="1"/>
</dbReference>
<proteinExistence type="inferred from homology"/>
<keyword evidence="6 7" id="KW-0472">Membrane</keyword>
<reference evidence="8" key="1">
    <citation type="journal article" date="2013" name="Genetics">
        <title>The draft genome and transcriptome of Panagrellus redivivus are shaped by the harsh demands of a free-living lifestyle.</title>
        <authorList>
            <person name="Srinivasan J."/>
            <person name="Dillman A.R."/>
            <person name="Macchietto M.G."/>
            <person name="Heikkinen L."/>
            <person name="Lakso M."/>
            <person name="Fracchia K.M."/>
            <person name="Antoshechkin I."/>
            <person name="Mortazavi A."/>
            <person name="Wong G."/>
            <person name="Sternberg P.W."/>
        </authorList>
    </citation>
    <scope>NUCLEOTIDE SEQUENCE [LARGE SCALE GENOMIC DNA]</scope>
    <source>
        <strain evidence="8">MT8872</strain>
    </source>
</reference>
<protein>
    <submittedName>
        <fullName evidence="9">Guided entry of tail-anchored proteins factor 1</fullName>
    </submittedName>
</protein>
<dbReference type="GO" id="GO:0043495">
    <property type="term" value="F:protein-membrane adaptor activity"/>
    <property type="evidence" value="ECO:0007669"/>
    <property type="project" value="TreeGrafter"/>
</dbReference>
<dbReference type="PANTHER" id="PTHR42650">
    <property type="entry name" value="TAIL-ANCHORED PROTEIN INSERTION RECEPTOR WRB"/>
    <property type="match status" value="1"/>
</dbReference>
<sequence length="225" mass="25658">MIDELDVQTLLEDPIDHETLHIQTATIDMAVALGIILLKLVSVIAGVAAFGISAQMIDFDVEKVLYIFYRKTEAELEVERMAAEIAVYDKELACMSEMDEFAKFHRKKRVRDRLFDEYTAKAGTAKQSTMYNKLKLNIISRVIIFLLTVFFSYVSRDIVIAEIPTNVFWPFNFLLTFPWVFASSVGDPPQTPVTLFNFCVLFSITYRAFLTQSLRNKVAAGKKSQ</sequence>
<organism evidence="8 9">
    <name type="scientific">Panagrellus redivivus</name>
    <name type="common">Microworm</name>
    <dbReference type="NCBI Taxonomy" id="6233"/>
    <lineage>
        <taxon>Eukaryota</taxon>
        <taxon>Metazoa</taxon>
        <taxon>Ecdysozoa</taxon>
        <taxon>Nematoda</taxon>
        <taxon>Chromadorea</taxon>
        <taxon>Rhabditida</taxon>
        <taxon>Tylenchina</taxon>
        <taxon>Panagrolaimomorpha</taxon>
        <taxon>Panagrolaimoidea</taxon>
        <taxon>Panagrolaimidae</taxon>
        <taxon>Panagrellus</taxon>
    </lineage>
</organism>
<dbReference type="InterPro" id="IPR028945">
    <property type="entry name" value="Get1"/>
</dbReference>
<keyword evidence="4" id="KW-0256">Endoplasmic reticulum</keyword>
<evidence type="ECO:0000256" key="3">
    <source>
        <dbReference type="ARBA" id="ARBA00022692"/>
    </source>
</evidence>
<keyword evidence="8" id="KW-1185">Reference proteome</keyword>
<dbReference type="GO" id="GO:0071816">
    <property type="term" value="P:tail-anchored membrane protein insertion into ER membrane"/>
    <property type="evidence" value="ECO:0007669"/>
    <property type="project" value="InterPro"/>
</dbReference>
<dbReference type="GO" id="GO:0005789">
    <property type="term" value="C:endoplasmic reticulum membrane"/>
    <property type="evidence" value="ECO:0007669"/>
    <property type="project" value="UniProtKB-SubCell"/>
</dbReference>
<feature type="transmembrane region" description="Helical" evidence="7">
    <location>
        <begin position="192"/>
        <end position="210"/>
    </location>
</feature>
<feature type="transmembrane region" description="Helical" evidence="7">
    <location>
        <begin position="30"/>
        <end position="52"/>
    </location>
</feature>
<evidence type="ECO:0000256" key="4">
    <source>
        <dbReference type="ARBA" id="ARBA00022824"/>
    </source>
</evidence>
<evidence type="ECO:0000313" key="8">
    <source>
        <dbReference type="Proteomes" id="UP000492821"/>
    </source>
</evidence>
<comment type="similarity">
    <text evidence="2">Belongs to the WRB/GET1 family.</text>
</comment>
<keyword evidence="5 7" id="KW-1133">Transmembrane helix</keyword>
<comment type="subcellular location">
    <subcellularLocation>
        <location evidence="1">Endoplasmic reticulum membrane</location>
    </subcellularLocation>
</comment>